<sequence length="144" mass="15807">MSEREIRVCPVCRCADFETARGGFGSRETPTRHSCNCCGERFDEPATRPPKRDGGLRGDSLAAALDDADPDDLVTDGGRDVESSSATKLCEDCEERPVLTDLNRCVECLDDALPDTVNLPDDTRDRWERDVVAETERGEGGDAR</sequence>
<keyword evidence="3" id="KW-1185">Reference proteome</keyword>
<dbReference type="EMBL" id="BAAABL010000051">
    <property type="protein sequence ID" value="GAA0304159.1"/>
    <property type="molecule type" value="Genomic_DNA"/>
</dbReference>
<comment type="caution">
    <text evidence="2">The sequence shown here is derived from an EMBL/GenBank/DDBJ whole genome shotgun (WGS) entry which is preliminary data.</text>
</comment>
<evidence type="ECO:0008006" key="4">
    <source>
        <dbReference type="Google" id="ProtNLM"/>
    </source>
</evidence>
<dbReference type="RefSeq" id="WP_211313066.1">
    <property type="nucleotide sequence ID" value="NZ_BAAABL010000051.1"/>
</dbReference>
<evidence type="ECO:0000256" key="1">
    <source>
        <dbReference type="SAM" id="MobiDB-lite"/>
    </source>
</evidence>
<reference evidence="2 3" key="1">
    <citation type="journal article" date="2019" name="Int. J. Syst. Evol. Microbiol.">
        <title>The Global Catalogue of Microorganisms (GCM) 10K type strain sequencing project: providing services to taxonomists for standard genome sequencing and annotation.</title>
        <authorList>
            <consortium name="The Broad Institute Genomics Platform"/>
            <consortium name="The Broad Institute Genome Sequencing Center for Infectious Disease"/>
            <person name="Wu L."/>
            <person name="Ma J."/>
        </authorList>
    </citation>
    <scope>NUCLEOTIDE SEQUENCE [LARGE SCALE GENOMIC DNA]</scope>
    <source>
        <strain evidence="2 3">JCM 16330</strain>
    </source>
</reference>
<feature type="compositionally biased region" description="Basic and acidic residues" evidence="1">
    <location>
        <begin position="43"/>
        <end position="56"/>
    </location>
</feature>
<proteinExistence type="predicted"/>
<evidence type="ECO:0000313" key="3">
    <source>
        <dbReference type="Proteomes" id="UP001500837"/>
    </source>
</evidence>
<feature type="region of interest" description="Disordered" evidence="1">
    <location>
        <begin position="43"/>
        <end position="81"/>
    </location>
</feature>
<evidence type="ECO:0000313" key="2">
    <source>
        <dbReference type="EMBL" id="GAA0304159.1"/>
    </source>
</evidence>
<organism evidence="2 3">
    <name type="scientific">Halarchaeum salinum</name>
    <dbReference type="NCBI Taxonomy" id="489912"/>
    <lineage>
        <taxon>Archaea</taxon>
        <taxon>Methanobacteriati</taxon>
        <taxon>Methanobacteriota</taxon>
        <taxon>Stenosarchaea group</taxon>
        <taxon>Halobacteria</taxon>
        <taxon>Halobacteriales</taxon>
        <taxon>Halobacteriaceae</taxon>
    </lineage>
</organism>
<dbReference type="AlphaFoldDB" id="A0AAV3S806"/>
<feature type="region of interest" description="Disordered" evidence="1">
    <location>
        <begin position="117"/>
        <end position="144"/>
    </location>
</feature>
<protein>
    <recommendedName>
        <fullName evidence="4">Small CPxCG-related zinc finger protein</fullName>
    </recommendedName>
</protein>
<gene>
    <name evidence="2" type="ORF">GCM10009066_17670</name>
</gene>
<feature type="compositionally biased region" description="Basic and acidic residues" evidence="1">
    <location>
        <begin position="121"/>
        <end position="144"/>
    </location>
</feature>
<dbReference type="Proteomes" id="UP001500837">
    <property type="component" value="Unassembled WGS sequence"/>
</dbReference>
<accession>A0AAV3S806</accession>
<name>A0AAV3S806_9EURY</name>